<dbReference type="SUPFAM" id="SSF52540">
    <property type="entry name" value="P-loop containing nucleoside triphosphate hydrolases"/>
    <property type="match status" value="1"/>
</dbReference>
<proteinExistence type="predicted"/>
<gene>
    <name evidence="1" type="ORF">UFOPK1380_00016</name>
</gene>
<sequence length="333" mass="36577">MRADIPALNVITAMSDADDEDFVAQLLHSQGWNIIYRAIEWNAAKQAILNSTERTIFIFSSDLRGFITSELAPLENENLIAVSIDSVQIASHPLMSLIRERIKAPQLLPTRAVATTPIPDKKRSILITGTCGAPGRSSIALSLAQEFASHREVELIDADVTSQSLEYLAGDKNFDANLHLLTLDLSARPARLPESDLTLRIIDVGALPPLADVLADRRWQGSLFHNSLQQSQCIVYMAKADGLGLLRLEKFLHELPLLTTNVPVLFLLGQLGVTRLDKALAQKFTQLMDGRAHFTIAHEIRGGLLPGMSKSASGLRQPREIDKIAALITSQLR</sequence>
<dbReference type="EMBL" id="CAEZSC010000001">
    <property type="protein sequence ID" value="CAB4529403.1"/>
    <property type="molecule type" value="Genomic_DNA"/>
</dbReference>
<accession>A0A6J6ATH1</accession>
<protein>
    <submittedName>
        <fullName evidence="1">Unannotated protein</fullName>
    </submittedName>
</protein>
<evidence type="ECO:0000313" key="1">
    <source>
        <dbReference type="EMBL" id="CAB4529403.1"/>
    </source>
</evidence>
<name>A0A6J6ATH1_9ZZZZ</name>
<dbReference type="InterPro" id="IPR027417">
    <property type="entry name" value="P-loop_NTPase"/>
</dbReference>
<organism evidence="1">
    <name type="scientific">freshwater metagenome</name>
    <dbReference type="NCBI Taxonomy" id="449393"/>
    <lineage>
        <taxon>unclassified sequences</taxon>
        <taxon>metagenomes</taxon>
        <taxon>ecological metagenomes</taxon>
    </lineage>
</organism>
<reference evidence="1" key="1">
    <citation type="submission" date="2020-05" db="EMBL/GenBank/DDBJ databases">
        <authorList>
            <person name="Chiriac C."/>
            <person name="Salcher M."/>
            <person name="Ghai R."/>
            <person name="Kavagutti S V."/>
        </authorList>
    </citation>
    <scope>NUCLEOTIDE SEQUENCE</scope>
</reference>
<dbReference type="AlphaFoldDB" id="A0A6J6ATH1"/>
<dbReference type="Gene3D" id="3.40.50.300">
    <property type="entry name" value="P-loop containing nucleotide triphosphate hydrolases"/>
    <property type="match status" value="1"/>
</dbReference>